<protein>
    <submittedName>
        <fullName evidence="1">Uncharacterized protein</fullName>
    </submittedName>
</protein>
<comment type="caution">
    <text evidence="1">The sequence shown here is derived from an EMBL/GenBank/DDBJ whole genome shotgun (WGS) entry which is preliminary data.</text>
</comment>
<dbReference type="EMBL" id="JAJFAZ020000001">
    <property type="protein sequence ID" value="KAI5350055.1"/>
    <property type="molecule type" value="Genomic_DNA"/>
</dbReference>
<proteinExistence type="predicted"/>
<gene>
    <name evidence="1" type="ORF">L3X38_002946</name>
</gene>
<sequence length="109" mass="11536">MLICSAPMSLASRRPAMRASSSGPLAEGWSSCGDGGCGCVSSAEGSVNLEMKSATAWSFDQSGRAHLINLPDVSGFCYGVFLKERFKLASGGDDNYCHTSDEHRTYNSS</sequence>
<name>A0AAD4WV12_PRUDU</name>
<keyword evidence="2" id="KW-1185">Reference proteome</keyword>
<dbReference type="AlphaFoldDB" id="A0AAD4WV12"/>
<evidence type="ECO:0000313" key="1">
    <source>
        <dbReference type="EMBL" id="KAI5350055.1"/>
    </source>
</evidence>
<evidence type="ECO:0000313" key="2">
    <source>
        <dbReference type="Proteomes" id="UP001054821"/>
    </source>
</evidence>
<reference evidence="1 2" key="1">
    <citation type="journal article" date="2022" name="G3 (Bethesda)">
        <title>Whole-genome sequence and methylome profiling of the almond [Prunus dulcis (Mill.) D.A. Webb] cultivar 'Nonpareil'.</title>
        <authorList>
            <person name="D'Amico-Willman K.M."/>
            <person name="Ouma W.Z."/>
            <person name="Meulia T."/>
            <person name="Sideli G.M."/>
            <person name="Gradziel T.M."/>
            <person name="Fresnedo-Ramirez J."/>
        </authorList>
    </citation>
    <scope>NUCLEOTIDE SEQUENCE [LARGE SCALE GENOMIC DNA]</scope>
    <source>
        <strain evidence="1">Clone GOH B32 T37-40</strain>
    </source>
</reference>
<accession>A0AAD4WV12</accession>
<dbReference type="Proteomes" id="UP001054821">
    <property type="component" value="Chromosome 1"/>
</dbReference>
<organism evidence="1 2">
    <name type="scientific">Prunus dulcis</name>
    <name type="common">Almond</name>
    <name type="synonym">Amygdalus dulcis</name>
    <dbReference type="NCBI Taxonomy" id="3755"/>
    <lineage>
        <taxon>Eukaryota</taxon>
        <taxon>Viridiplantae</taxon>
        <taxon>Streptophyta</taxon>
        <taxon>Embryophyta</taxon>
        <taxon>Tracheophyta</taxon>
        <taxon>Spermatophyta</taxon>
        <taxon>Magnoliopsida</taxon>
        <taxon>eudicotyledons</taxon>
        <taxon>Gunneridae</taxon>
        <taxon>Pentapetalae</taxon>
        <taxon>rosids</taxon>
        <taxon>fabids</taxon>
        <taxon>Rosales</taxon>
        <taxon>Rosaceae</taxon>
        <taxon>Amygdaloideae</taxon>
        <taxon>Amygdaleae</taxon>
        <taxon>Prunus</taxon>
    </lineage>
</organism>